<sequence length="82" mass="9216">MGVFLRPLRRLARSLWDGLVIYGLLCVCGETAPYTAAGRRSPQPQPPPGHPERLRTDVALSDLERRLERELLSPPADRRRAA</sequence>
<gene>
    <name evidence="2" type="ORF">AB5J56_01380</name>
</gene>
<feature type="region of interest" description="Disordered" evidence="1">
    <location>
        <begin position="35"/>
        <end position="55"/>
    </location>
</feature>
<dbReference type="AlphaFoldDB" id="A0AB39P103"/>
<dbReference type="RefSeq" id="WP_369229179.1">
    <property type="nucleotide sequence ID" value="NZ_CP163435.1"/>
</dbReference>
<reference evidence="2" key="1">
    <citation type="submission" date="2024-07" db="EMBL/GenBank/DDBJ databases">
        <authorList>
            <person name="Yu S.T."/>
        </authorList>
    </citation>
    <scope>NUCLEOTIDE SEQUENCE</scope>
    <source>
        <strain evidence="2">R21</strain>
    </source>
</reference>
<proteinExistence type="predicted"/>
<dbReference type="InterPro" id="IPR045701">
    <property type="entry name" value="DUF6059"/>
</dbReference>
<accession>A0AB39P103</accession>
<evidence type="ECO:0000256" key="1">
    <source>
        <dbReference type="SAM" id="MobiDB-lite"/>
    </source>
</evidence>
<name>A0AB39P103_9ACTN</name>
<protein>
    <submittedName>
        <fullName evidence="2">DUF6059 family protein</fullName>
    </submittedName>
</protein>
<organism evidence="2">
    <name type="scientific">Streptomyces sp. R21</name>
    <dbReference type="NCBI Taxonomy" id="3238627"/>
    <lineage>
        <taxon>Bacteria</taxon>
        <taxon>Bacillati</taxon>
        <taxon>Actinomycetota</taxon>
        <taxon>Actinomycetes</taxon>
        <taxon>Kitasatosporales</taxon>
        <taxon>Streptomycetaceae</taxon>
        <taxon>Streptomyces</taxon>
    </lineage>
</organism>
<evidence type="ECO:0000313" key="2">
    <source>
        <dbReference type="EMBL" id="XDQ23448.1"/>
    </source>
</evidence>
<dbReference type="EMBL" id="CP163435">
    <property type="protein sequence ID" value="XDQ23448.1"/>
    <property type="molecule type" value="Genomic_DNA"/>
</dbReference>
<dbReference type="Pfam" id="PF19534">
    <property type="entry name" value="DUF6059"/>
    <property type="match status" value="1"/>
</dbReference>